<dbReference type="InterPro" id="IPR027417">
    <property type="entry name" value="P-loop_NTPase"/>
</dbReference>
<proteinExistence type="predicted"/>
<dbReference type="Proteomes" id="UP000242188">
    <property type="component" value="Unassembled WGS sequence"/>
</dbReference>
<reference evidence="2 3" key="1">
    <citation type="journal article" date="2017" name="Nat. Ecol. Evol.">
        <title>Scallop genome provides insights into evolution of bilaterian karyotype and development.</title>
        <authorList>
            <person name="Wang S."/>
            <person name="Zhang J."/>
            <person name="Jiao W."/>
            <person name="Li J."/>
            <person name="Xun X."/>
            <person name="Sun Y."/>
            <person name="Guo X."/>
            <person name="Huan P."/>
            <person name="Dong B."/>
            <person name="Zhang L."/>
            <person name="Hu X."/>
            <person name="Sun X."/>
            <person name="Wang J."/>
            <person name="Zhao C."/>
            <person name="Wang Y."/>
            <person name="Wang D."/>
            <person name="Huang X."/>
            <person name="Wang R."/>
            <person name="Lv J."/>
            <person name="Li Y."/>
            <person name="Zhang Z."/>
            <person name="Liu B."/>
            <person name="Lu W."/>
            <person name="Hui Y."/>
            <person name="Liang J."/>
            <person name="Zhou Z."/>
            <person name="Hou R."/>
            <person name="Li X."/>
            <person name="Liu Y."/>
            <person name="Li H."/>
            <person name="Ning X."/>
            <person name="Lin Y."/>
            <person name="Zhao L."/>
            <person name="Xing Q."/>
            <person name="Dou J."/>
            <person name="Li Y."/>
            <person name="Mao J."/>
            <person name="Guo H."/>
            <person name="Dou H."/>
            <person name="Li T."/>
            <person name="Mu C."/>
            <person name="Jiang W."/>
            <person name="Fu Q."/>
            <person name="Fu X."/>
            <person name="Miao Y."/>
            <person name="Liu J."/>
            <person name="Yu Q."/>
            <person name="Li R."/>
            <person name="Liao H."/>
            <person name="Li X."/>
            <person name="Kong Y."/>
            <person name="Jiang Z."/>
            <person name="Chourrout D."/>
            <person name="Li R."/>
            <person name="Bao Z."/>
        </authorList>
    </citation>
    <scope>NUCLEOTIDE SEQUENCE [LARGE SCALE GENOMIC DNA]</scope>
    <source>
        <strain evidence="2 3">PY_sf001</strain>
    </source>
</reference>
<protein>
    <submittedName>
        <fullName evidence="2">Carbohydrate sulfotransferase 1</fullName>
    </submittedName>
</protein>
<dbReference type="InterPro" id="IPR051135">
    <property type="entry name" value="Gal/GlcNAc/GalNAc_ST"/>
</dbReference>
<dbReference type="AlphaFoldDB" id="A0A210QNQ0"/>
<evidence type="ECO:0000256" key="1">
    <source>
        <dbReference type="SAM" id="Phobius"/>
    </source>
</evidence>
<dbReference type="STRING" id="6573.A0A210QNQ0"/>
<dbReference type="OrthoDB" id="6410525at2759"/>
<keyword evidence="1" id="KW-1133">Transmembrane helix</keyword>
<dbReference type="PANTHER" id="PTHR10704">
    <property type="entry name" value="CARBOHYDRATE SULFOTRANSFERASE"/>
    <property type="match status" value="1"/>
</dbReference>
<evidence type="ECO:0000313" key="3">
    <source>
        <dbReference type="Proteomes" id="UP000242188"/>
    </source>
</evidence>
<dbReference type="EMBL" id="NEDP02002651">
    <property type="protein sequence ID" value="OWF50335.1"/>
    <property type="molecule type" value="Genomic_DNA"/>
</dbReference>
<comment type="caution">
    <text evidence="2">The sequence shown here is derived from an EMBL/GenBank/DDBJ whole genome shotgun (WGS) entry which is preliminary data.</text>
</comment>
<keyword evidence="1" id="KW-0472">Membrane</keyword>
<accession>A0A210QNQ0</accession>
<feature type="transmembrane region" description="Helical" evidence="1">
    <location>
        <begin position="66"/>
        <end position="86"/>
    </location>
</feature>
<dbReference type="PANTHER" id="PTHR10704:SF44">
    <property type="entry name" value="LD35051P-RELATED"/>
    <property type="match status" value="1"/>
</dbReference>
<dbReference type="GO" id="GO:0001517">
    <property type="term" value="F:N-acetylglucosamine 6-O-sulfotransferase activity"/>
    <property type="evidence" value="ECO:0007669"/>
    <property type="project" value="TreeGrafter"/>
</dbReference>
<dbReference type="GO" id="GO:0006790">
    <property type="term" value="P:sulfur compound metabolic process"/>
    <property type="evidence" value="ECO:0007669"/>
    <property type="project" value="TreeGrafter"/>
</dbReference>
<dbReference type="GO" id="GO:0006044">
    <property type="term" value="P:N-acetylglucosamine metabolic process"/>
    <property type="evidence" value="ECO:0007669"/>
    <property type="project" value="TreeGrafter"/>
</dbReference>
<keyword evidence="2" id="KW-0808">Transferase</keyword>
<dbReference type="SUPFAM" id="SSF52540">
    <property type="entry name" value="P-loop containing nucleoside triphosphate hydrolases"/>
    <property type="match status" value="1"/>
</dbReference>
<keyword evidence="1" id="KW-0812">Transmembrane</keyword>
<name>A0A210QNQ0_MIZYE</name>
<evidence type="ECO:0000313" key="2">
    <source>
        <dbReference type="EMBL" id="OWF50335.1"/>
    </source>
</evidence>
<keyword evidence="3" id="KW-1185">Reference proteome</keyword>
<dbReference type="Gene3D" id="3.40.50.300">
    <property type="entry name" value="P-loop containing nucleotide triphosphate hydrolases"/>
    <property type="match status" value="1"/>
</dbReference>
<sequence>MHFLWCLKSHSLHWLDLTGLPQAPQRNLTGTGLDNISLELSKESTSLEKVPKPMTTTSNMTKYNKVTMSVICLFVLASIFGINKYFTLSVFVKEDFKKLSFQDTISEIPHVIPKVTKILVVAYMRSGSSFTAESLQHGPDVSFYSFEPLWNVVKSSIDAMDCKGSNCSVVNRTDELSQTTASIIKNIFECKMSALPDEALYAFSFFRQLRDHERLKNCFPKPEEFKQITNNARLSSMMERKSQCLSFLESRCRNSTVRVIKTIRMSLHLCKDLSKTIENMKILHLVRDPRASVYSRRNLGLDFSNSSVKILCNRMSHDIDEGQLIGSYFPGRFYSLRYECLARNPETVLKKMYNDMSLEYDSETEKWMQLYMKSQDRGQNGYQVFQSNSSSRSTNWRLRIPYIDTQNIDSLCKDVYTNIGARSFNSAMELENLGMSDMYVTPYTERYCK</sequence>
<gene>
    <name evidence="2" type="ORF">KP79_PYT21825</name>
</gene>
<dbReference type="Pfam" id="PF13469">
    <property type="entry name" value="Sulfotransfer_3"/>
    <property type="match status" value="1"/>
</dbReference>
<organism evidence="2 3">
    <name type="scientific">Mizuhopecten yessoensis</name>
    <name type="common">Japanese scallop</name>
    <name type="synonym">Patinopecten yessoensis</name>
    <dbReference type="NCBI Taxonomy" id="6573"/>
    <lineage>
        <taxon>Eukaryota</taxon>
        <taxon>Metazoa</taxon>
        <taxon>Spiralia</taxon>
        <taxon>Lophotrochozoa</taxon>
        <taxon>Mollusca</taxon>
        <taxon>Bivalvia</taxon>
        <taxon>Autobranchia</taxon>
        <taxon>Pteriomorphia</taxon>
        <taxon>Pectinida</taxon>
        <taxon>Pectinoidea</taxon>
        <taxon>Pectinidae</taxon>
        <taxon>Mizuhopecten</taxon>
    </lineage>
</organism>